<dbReference type="RefSeq" id="XP_002682406.1">
    <property type="nucleotide sequence ID" value="XM_002682360.1"/>
</dbReference>
<dbReference type="OMA" id="KMAPLEF"/>
<dbReference type="GeneID" id="8856475"/>
<dbReference type="Proteomes" id="UP000006671">
    <property type="component" value="Unassembled WGS sequence"/>
</dbReference>
<sequence>MTCSIFITRHEDVNHLTPKKGENGENIPPLKRKKGVNYDISLAEFNEMFSKTPPQQSDTTSSTNSGKLNPFNSHIERKDDTTFWIYDPTDFDPWFVARFVAEDTSMTIGSFVEIILSTTAPRFCRNIMNALQVAFKFSAEINVNCFFKDHNKSHQVTADFLKKILYDPHMAFIKGKQKEWLDRMEMIVEKKMAPLEFPLGNIDMIRDFFAFEISNIPDILNVFKHLNKNIPPMLSVAALDANIMEIGEFRSATPEERSVSRINLNDIYSCLIVDRKCKICKCKVEWDPNAKVLRISPNYLAKPPISGLFRCLPFHSVAGCTLQVCKSIMTFLNKPWSECMLHSREMNEDFIKKVQEKLKLDPISIEFYQWIMQAMKEEVSSD</sequence>
<evidence type="ECO:0000256" key="1">
    <source>
        <dbReference type="SAM" id="MobiDB-lite"/>
    </source>
</evidence>
<keyword evidence="3" id="KW-1185">Reference proteome</keyword>
<organism evidence="3">
    <name type="scientific">Naegleria gruberi</name>
    <name type="common">Amoeba</name>
    <dbReference type="NCBI Taxonomy" id="5762"/>
    <lineage>
        <taxon>Eukaryota</taxon>
        <taxon>Discoba</taxon>
        <taxon>Heterolobosea</taxon>
        <taxon>Tetramitia</taxon>
        <taxon>Eutetramitia</taxon>
        <taxon>Vahlkampfiidae</taxon>
        <taxon>Naegleria</taxon>
    </lineage>
</organism>
<protein>
    <submittedName>
        <fullName evidence="2">Predicted protein</fullName>
    </submittedName>
</protein>
<proteinExistence type="predicted"/>
<evidence type="ECO:0000313" key="2">
    <source>
        <dbReference type="EMBL" id="EFC49662.1"/>
    </source>
</evidence>
<gene>
    <name evidence="2" type="ORF">NAEGRDRAFT_62189</name>
</gene>
<feature type="compositionally biased region" description="Low complexity" evidence="1">
    <location>
        <begin position="50"/>
        <end position="63"/>
    </location>
</feature>
<accession>D2V068</accession>
<feature type="region of interest" description="Disordered" evidence="1">
    <location>
        <begin position="50"/>
        <end position="71"/>
    </location>
</feature>
<name>D2V068_NAEGR</name>
<dbReference type="AlphaFoldDB" id="D2V068"/>
<dbReference type="KEGG" id="ngr:NAEGRDRAFT_62189"/>
<dbReference type="EMBL" id="GG738847">
    <property type="protein sequence ID" value="EFC49662.1"/>
    <property type="molecule type" value="Genomic_DNA"/>
</dbReference>
<reference evidence="2 3" key="1">
    <citation type="journal article" date="2010" name="Cell">
        <title>The genome of Naegleria gruberi illuminates early eukaryotic versatility.</title>
        <authorList>
            <person name="Fritz-Laylin L.K."/>
            <person name="Prochnik S.E."/>
            <person name="Ginger M.L."/>
            <person name="Dacks J.B."/>
            <person name="Carpenter M.L."/>
            <person name="Field M.C."/>
            <person name="Kuo A."/>
            <person name="Paredez A."/>
            <person name="Chapman J."/>
            <person name="Pham J."/>
            <person name="Shu S."/>
            <person name="Neupane R."/>
            <person name="Cipriano M."/>
            <person name="Mancuso J."/>
            <person name="Tu H."/>
            <person name="Salamov A."/>
            <person name="Lindquist E."/>
            <person name="Shapiro H."/>
            <person name="Lucas S."/>
            <person name="Grigoriev I.V."/>
            <person name="Cande W.Z."/>
            <person name="Fulton C."/>
            <person name="Rokhsar D.S."/>
            <person name="Dawson S.C."/>
        </authorList>
    </citation>
    <scope>NUCLEOTIDE SEQUENCE [LARGE SCALE GENOMIC DNA]</scope>
    <source>
        <strain evidence="2 3">NEG-M</strain>
    </source>
</reference>
<evidence type="ECO:0000313" key="3">
    <source>
        <dbReference type="Proteomes" id="UP000006671"/>
    </source>
</evidence>
<dbReference type="VEuPathDB" id="AmoebaDB:NAEGRDRAFT_62189"/>
<dbReference type="OrthoDB" id="10252440at2759"/>
<dbReference type="InParanoid" id="D2V068"/>